<dbReference type="Proteomes" id="UP000716004">
    <property type="component" value="Unassembled WGS sequence"/>
</dbReference>
<dbReference type="EMBL" id="JAHEAC010000071">
    <property type="protein sequence ID" value="MBX8644530.1"/>
    <property type="molecule type" value="Genomic_DNA"/>
</dbReference>
<evidence type="ECO:0000313" key="3">
    <source>
        <dbReference type="Proteomes" id="UP000750197"/>
    </source>
</evidence>
<evidence type="ECO:0008006" key="4">
    <source>
        <dbReference type="Google" id="ProtNLM"/>
    </source>
</evidence>
<sequence length="319" mass="36794">MYRKEIITPDEREKLLENIGMNLPYGLKSNISGVCIKLNTDIDYWADEWRRNWFPMLHTIHSHGRLFVRNIGGEETVKYDPLSNTAFLLDTDYYGYVKSVALAIAGDVMEENHDIYSIHGACLDVDGHGVSIIAPSGTGKTTTAYGLMRLKNVRFIGDDWHFFRFFNSDVIAYGSENESYIRADVGDVWHEYEKLVKIARFDNKDRAVVDISRIVGRGNIRDSVPLKHVILLKRDTRDKEPVRKLDADEALDYLVKNSFCNPHFLVENERKLRLRKKAYGKLLKHTDVYLLNTVETPLQSHMRVRKILGLPKNSPLRPL</sequence>
<dbReference type="InterPro" id="IPR027417">
    <property type="entry name" value="P-loop_NTPase"/>
</dbReference>
<accession>A0A8J8CDN4</accession>
<evidence type="ECO:0000313" key="1">
    <source>
        <dbReference type="EMBL" id="MBX8632441.1"/>
    </source>
</evidence>
<reference evidence="2" key="1">
    <citation type="submission" date="2021-05" db="EMBL/GenBank/DDBJ databases">
        <title>Genomic insights into ecological role and evolution of a novel Thermoplasmata order Candidatus Sysuiplasmatales.</title>
        <authorList>
            <person name="Yuan Y."/>
        </authorList>
    </citation>
    <scope>NUCLEOTIDE SEQUENCE</scope>
    <source>
        <strain evidence="2">TUT19-bin139</strain>
        <strain evidence="1">YP2-bin.285</strain>
    </source>
</reference>
<dbReference type="Proteomes" id="UP000750197">
    <property type="component" value="Unassembled WGS sequence"/>
</dbReference>
<dbReference type="EMBL" id="JAGVSJ010000027">
    <property type="protein sequence ID" value="MBX8632441.1"/>
    <property type="molecule type" value="Genomic_DNA"/>
</dbReference>
<name>A0A8J8CDN4_9ARCH</name>
<organism evidence="2 3">
    <name type="scientific">Candidatus Sysuiplasma superficiale</name>
    <dbReference type="NCBI Taxonomy" id="2823368"/>
    <lineage>
        <taxon>Archaea</taxon>
        <taxon>Methanobacteriati</taxon>
        <taxon>Thermoplasmatota</taxon>
        <taxon>Thermoplasmata</taxon>
        <taxon>Candidatus Sysuiplasmatales</taxon>
        <taxon>Candidatus Sysuiplasmataceae</taxon>
        <taxon>Candidatus Sysuiplasma</taxon>
    </lineage>
</organism>
<protein>
    <recommendedName>
        <fullName evidence="4">Aldolase</fullName>
    </recommendedName>
</protein>
<comment type="caution">
    <text evidence="2">The sequence shown here is derived from an EMBL/GenBank/DDBJ whole genome shotgun (WGS) entry which is preliminary data.</text>
</comment>
<dbReference type="Gene3D" id="3.40.50.300">
    <property type="entry name" value="P-loop containing nucleotide triphosphate hydrolases"/>
    <property type="match status" value="1"/>
</dbReference>
<dbReference type="AlphaFoldDB" id="A0A8J8CDN4"/>
<gene>
    <name evidence="1" type="ORF">J9259_08020</name>
    <name evidence="2" type="ORF">KIY12_07410</name>
</gene>
<proteinExistence type="predicted"/>
<evidence type="ECO:0000313" key="2">
    <source>
        <dbReference type="EMBL" id="MBX8644530.1"/>
    </source>
</evidence>
<dbReference type="SUPFAM" id="SSF53795">
    <property type="entry name" value="PEP carboxykinase-like"/>
    <property type="match status" value="2"/>
</dbReference>